<evidence type="ECO:0000313" key="3">
    <source>
        <dbReference type="Proteomes" id="UP001163821"/>
    </source>
</evidence>
<gene>
    <name evidence="2" type="ORF">N2K84_19995</name>
</gene>
<protein>
    <recommendedName>
        <fullName evidence="4">Tetratricopeptide repeat protein</fullName>
    </recommendedName>
</protein>
<feature type="coiled-coil region" evidence="1">
    <location>
        <begin position="307"/>
        <end position="334"/>
    </location>
</feature>
<dbReference type="Gene3D" id="1.25.40.10">
    <property type="entry name" value="Tetratricopeptide repeat domain"/>
    <property type="match status" value="1"/>
</dbReference>
<accession>A0AA41YB01</accession>
<sequence length="620" mass="71744">KPNEAYPKQRVEEIDRQLDLLAQAELQRRQQAQADSLAQAQLEASYRQAIAQADQQFGQQEWQPAKASYQTAIGLKPNEAYPKQRVEEIDRRLALLAQAELERKQQAQADSLAQAQLDANYRQAIAQADQQFGQQEWQPAKASYQTALGLKPNEAYPKQRIEEIDRQLALLARAERERKQQAQADSLARAQLEASYRQAIAQADQQFGQQEWQPAKVSYQSALGLKPNEAYPKQRIEEIDRQLDLLAQAELQRRQQAQADSLAKARLAAFNQKMAKADVLTNEQLFSEAIATYHEAIVILPEKTAEVNAKITEVENLVRILEQLEANYRQAITQGDQQFDRQEWTQAKGSYQQALGIKPQETYPARRIKEIDQKLLTLQEEATRMRAASQSSDHYQTVILQADENFERKDYVVARFYYYQAAGIQPENPYPKERITAISKLIDQSLTAEQLKAYNDAITRADAEFEKNNYTVARFYYSQALSVKSWEQYPKEQIDEISRLTNSLLSQREEEEYQNLVTNGDEAFYKKEMAVARSYFQRALSIKKDDQYAAIKLKEIQQAMDQEKKIQEDREYQLAVSEADKAYENRNYSVARFYYNKAQTLRPNENYPKEQLDKIRQALQ</sequence>
<dbReference type="RefSeq" id="WP_282593606.1">
    <property type="nucleotide sequence ID" value="NZ_JAPAAF010000082.1"/>
</dbReference>
<dbReference type="Proteomes" id="UP001163821">
    <property type="component" value="Unassembled WGS sequence"/>
</dbReference>
<evidence type="ECO:0000256" key="1">
    <source>
        <dbReference type="SAM" id="Coils"/>
    </source>
</evidence>
<dbReference type="InterPro" id="IPR019734">
    <property type="entry name" value="TPR_rpt"/>
</dbReference>
<organism evidence="2 3">
    <name type="scientific">Gaoshiqia sediminis</name>
    <dbReference type="NCBI Taxonomy" id="2986998"/>
    <lineage>
        <taxon>Bacteria</taxon>
        <taxon>Pseudomonadati</taxon>
        <taxon>Bacteroidota</taxon>
        <taxon>Bacteroidia</taxon>
        <taxon>Marinilabiliales</taxon>
        <taxon>Prolixibacteraceae</taxon>
        <taxon>Gaoshiqia</taxon>
    </lineage>
</organism>
<evidence type="ECO:0008006" key="4">
    <source>
        <dbReference type="Google" id="ProtNLM"/>
    </source>
</evidence>
<comment type="caution">
    <text evidence="2">The sequence shown here is derived from an EMBL/GenBank/DDBJ whole genome shotgun (WGS) entry which is preliminary data.</text>
</comment>
<dbReference type="EMBL" id="JAPAAF010000082">
    <property type="protein sequence ID" value="MCW0485021.1"/>
    <property type="molecule type" value="Genomic_DNA"/>
</dbReference>
<name>A0AA41YB01_9BACT</name>
<evidence type="ECO:0000313" key="2">
    <source>
        <dbReference type="EMBL" id="MCW0485021.1"/>
    </source>
</evidence>
<feature type="non-terminal residue" evidence="2">
    <location>
        <position position="1"/>
    </location>
</feature>
<dbReference type="AlphaFoldDB" id="A0AA41YB01"/>
<reference evidence="2" key="1">
    <citation type="submission" date="2022-10" db="EMBL/GenBank/DDBJ databases">
        <title>Gaoshiqiia sediminis gen. nov., sp. nov., isolated from coastal sediment.</title>
        <authorList>
            <person name="Yu W.X."/>
            <person name="Mu D.S."/>
            <person name="Du J.Z."/>
            <person name="Liang Y.Q."/>
        </authorList>
    </citation>
    <scope>NUCLEOTIDE SEQUENCE</scope>
    <source>
        <strain evidence="2">A06</strain>
    </source>
</reference>
<dbReference type="SUPFAM" id="SSF48452">
    <property type="entry name" value="TPR-like"/>
    <property type="match status" value="1"/>
</dbReference>
<keyword evidence="1" id="KW-0175">Coiled coil</keyword>
<dbReference type="InterPro" id="IPR011990">
    <property type="entry name" value="TPR-like_helical_dom_sf"/>
</dbReference>
<dbReference type="SMART" id="SM00028">
    <property type="entry name" value="TPR"/>
    <property type="match status" value="7"/>
</dbReference>
<keyword evidence="3" id="KW-1185">Reference proteome</keyword>
<proteinExistence type="predicted"/>